<gene>
    <name evidence="2" type="ORF">J5O05_17965</name>
</gene>
<organism evidence="2 3">
    <name type="scientific">Pseudoalteromonas xiamenensis</name>
    <dbReference type="NCBI Taxonomy" id="882626"/>
    <lineage>
        <taxon>Bacteria</taxon>
        <taxon>Pseudomonadati</taxon>
        <taxon>Pseudomonadota</taxon>
        <taxon>Gammaproteobacteria</taxon>
        <taxon>Alteromonadales</taxon>
        <taxon>Pseudoalteromonadaceae</taxon>
        <taxon>Pseudoalteromonas</taxon>
    </lineage>
</organism>
<feature type="signal peptide" evidence="1">
    <location>
        <begin position="1"/>
        <end position="19"/>
    </location>
</feature>
<dbReference type="KEGG" id="pxi:J5O05_17965"/>
<keyword evidence="1" id="KW-0732">Signal</keyword>
<keyword evidence="3" id="KW-1185">Reference proteome</keyword>
<geneLocation type="plasmid" evidence="2 3">
    <name>unnamed5</name>
</geneLocation>
<feature type="chain" id="PRO_5038007407" evidence="1">
    <location>
        <begin position="20"/>
        <end position="290"/>
    </location>
</feature>
<protein>
    <submittedName>
        <fullName evidence="2">ABC transporter substrate-binding protein</fullName>
    </submittedName>
</protein>
<dbReference type="AlphaFoldDB" id="A0A975DKG8"/>
<keyword evidence="2" id="KW-0614">Plasmid</keyword>
<evidence type="ECO:0000313" key="2">
    <source>
        <dbReference type="EMBL" id="QTH73395.1"/>
    </source>
</evidence>
<accession>A0A975DKG8</accession>
<evidence type="ECO:0000256" key="1">
    <source>
        <dbReference type="SAM" id="SignalP"/>
    </source>
</evidence>
<dbReference type="Proteomes" id="UP000664904">
    <property type="component" value="Plasmid unnamed5"/>
</dbReference>
<name>A0A975DKG8_9GAMM</name>
<reference evidence="2" key="1">
    <citation type="submission" date="2021-03" db="EMBL/GenBank/DDBJ databases">
        <title>Complete Genome of Pseudoalteromonas xiamenensis STKMTI.2, a new potential marine bacterium producing anti-Vibrio compounds.</title>
        <authorList>
            <person name="Handayani D.P."/>
            <person name="Isnansetyo A."/>
            <person name="Istiqomah I."/>
            <person name="Jumina J."/>
        </authorList>
    </citation>
    <scope>NUCLEOTIDE SEQUENCE</scope>
    <source>
        <strain evidence="2">STKMTI.2</strain>
        <plasmid evidence="2">unnamed5</plasmid>
    </source>
</reference>
<dbReference type="EMBL" id="CP072135">
    <property type="protein sequence ID" value="QTH73395.1"/>
    <property type="molecule type" value="Genomic_DNA"/>
</dbReference>
<evidence type="ECO:0000313" key="3">
    <source>
        <dbReference type="Proteomes" id="UP000664904"/>
    </source>
</evidence>
<dbReference type="RefSeq" id="WP_208845007.1">
    <property type="nucleotide sequence ID" value="NZ_CP072135.1"/>
</dbReference>
<sequence length="290" mass="32816">MYSFLMPLFLLVFTSSSFAAHLRIQVPSDYIPKKGETPVDIGATVFAHVARLVDEKIDLEYMPASHQREWRELRSNPYACLYNKQKTSAREKDAIFSHYPLIAFPSIRLVLRKSITLPDSVSLNEVLQSTNLKIGVVKGRSYGEQLDTIIEANKAAFVWGEGLNSAFNHRERVAKGTLDGVLEYSEVYLDHFANRPESDEVTFHSIEGVNETVFGYIACARSVHGKMAIASFDEAMDKPEYFNYMINMHRVSFPAVEFQFLKDALEAAYQIPAKSNAVPPDTTLHLARRK</sequence>
<proteinExistence type="predicted"/>
<dbReference type="SUPFAM" id="SSF53850">
    <property type="entry name" value="Periplasmic binding protein-like II"/>
    <property type="match status" value="1"/>
</dbReference>